<evidence type="ECO:0000313" key="1">
    <source>
        <dbReference type="EMBL" id="KMT56947.1"/>
    </source>
</evidence>
<sequence length="79" mass="8408">MSIHTRSIATVIDPLVDFILVGDSTAMVGYGRASTLSMQRAGVLGRRHRHAQALGQLAQGGAFTLALRRAGLNLLQPPQ</sequence>
<evidence type="ECO:0008006" key="3">
    <source>
        <dbReference type="Google" id="ProtNLM"/>
    </source>
</evidence>
<dbReference type="AlphaFoldDB" id="A0A0J8G323"/>
<evidence type="ECO:0000313" key="2">
    <source>
        <dbReference type="Proteomes" id="UP000037551"/>
    </source>
</evidence>
<protein>
    <recommendedName>
        <fullName evidence="3">3-methyl-2-oxobutanoate hydroxymethyltransferase</fullName>
    </recommendedName>
</protein>
<keyword evidence="2" id="KW-1185">Reference proteome</keyword>
<comment type="caution">
    <text evidence="1">The sequence shown here is derived from an EMBL/GenBank/DDBJ whole genome shotgun (WGS) entry which is preliminary data.</text>
</comment>
<accession>A0A0J8G323</accession>
<gene>
    <name evidence="1" type="ORF">ACR52_05010</name>
</gene>
<dbReference type="Proteomes" id="UP000037551">
    <property type="component" value="Unassembled WGS sequence"/>
</dbReference>
<name>A0A0J8G323_9PSED</name>
<organism evidence="1 2">
    <name type="scientific">Pseudomonas fildesensis</name>
    <dbReference type="NCBI Taxonomy" id="1674920"/>
    <lineage>
        <taxon>Bacteria</taxon>
        <taxon>Pseudomonadati</taxon>
        <taxon>Pseudomonadota</taxon>
        <taxon>Gammaproteobacteria</taxon>
        <taxon>Pseudomonadales</taxon>
        <taxon>Pseudomonadaceae</taxon>
        <taxon>Pseudomonas</taxon>
    </lineage>
</organism>
<dbReference type="PATRIC" id="fig|1674920.3.peg.1711"/>
<proteinExistence type="predicted"/>
<reference evidence="1 2" key="1">
    <citation type="submission" date="2015-06" db="EMBL/GenBank/DDBJ databases">
        <title>Draft genome sequence of an Antarctic Pseudomonas sp. strain KG01 with full potential for biotechnological applications.</title>
        <authorList>
            <person name="Pavlov M.S."/>
            <person name="Lira F."/>
            <person name="Martinez J.L."/>
            <person name="Marshall S.H."/>
        </authorList>
    </citation>
    <scope>NUCLEOTIDE SEQUENCE [LARGE SCALE GENOMIC DNA]</scope>
    <source>
        <strain evidence="1 2">KG01</strain>
    </source>
</reference>
<dbReference type="EMBL" id="LFMW01000002">
    <property type="protein sequence ID" value="KMT56947.1"/>
    <property type="molecule type" value="Genomic_DNA"/>
</dbReference>